<comment type="subcellular location">
    <subcellularLocation>
        <location evidence="1">Membrane</location>
        <topology evidence="1">Multi-pass membrane protein</topology>
    </subcellularLocation>
</comment>
<dbReference type="Pfam" id="PF02397">
    <property type="entry name" value="Bac_transf"/>
    <property type="match status" value="1"/>
</dbReference>
<evidence type="ECO:0000313" key="9">
    <source>
        <dbReference type="EMBL" id="PIR06326.1"/>
    </source>
</evidence>
<sequence length="468" mass="53656">MIADYMKKADFIMNIALMPIDFVVLFLASISAYYLRFSDSITQLRPVLYEMPSHDYLILTLQMAIFGIFIFALSGFYTMTSKKLTTELPKIFTGVSMIVIFLVLAIFLQRELFSSRFIIIFGWALAIVYLSIIRLIIFSIRDYFFKKGYGLAKVIALGEANNRQIIIDAYKKNPRLGYQVVGEIDDVKELMKSSVARDLIKEKQIDSIIQTDSSMSKDETLDLLTFCQENHIALKYVASLFQTQNINLNLSSVGGWPIVEIKASPLDGWRRVIKRIFDLIVALFLLIILSPLFLILAIVIKSTSLGPIFVSLDRVGSKDQKFKLYKFRSMIKEAHKLKKEMMVYNERSDGPLFKIKDDPRVTKFGRWLRRTSLDELPQLFNVVKGEMSLVGPRPHEPEEVSRYQRGYKKLLAIKPGMTGMAQVSGRSSLPFSEEAKLDIFYVENWSILLDLIILIKTTKVFLKNDEAC</sequence>
<keyword evidence="6 7" id="KW-0472">Membrane</keyword>
<gene>
    <name evidence="9" type="ORF">COV55_04320</name>
</gene>
<dbReference type="GO" id="GO:0016780">
    <property type="term" value="F:phosphotransferase activity, for other substituted phosphate groups"/>
    <property type="evidence" value="ECO:0007669"/>
    <property type="project" value="TreeGrafter"/>
</dbReference>
<evidence type="ECO:0000256" key="7">
    <source>
        <dbReference type="SAM" id="Phobius"/>
    </source>
</evidence>
<comment type="caution">
    <text evidence="9">The sequence shown here is derived from an EMBL/GenBank/DDBJ whole genome shotgun (WGS) entry which is preliminary data.</text>
</comment>
<evidence type="ECO:0000256" key="1">
    <source>
        <dbReference type="ARBA" id="ARBA00004141"/>
    </source>
</evidence>
<keyword evidence="4 7" id="KW-0812">Transmembrane</keyword>
<evidence type="ECO:0000256" key="6">
    <source>
        <dbReference type="ARBA" id="ARBA00023136"/>
    </source>
</evidence>
<feature type="transmembrane region" description="Helical" evidence="7">
    <location>
        <begin position="115"/>
        <end position="137"/>
    </location>
</feature>
<dbReference type="InterPro" id="IPR017475">
    <property type="entry name" value="EPS_sugar_tfrase"/>
</dbReference>
<dbReference type="Pfam" id="PF13727">
    <property type="entry name" value="CoA_binding_3"/>
    <property type="match status" value="1"/>
</dbReference>
<name>A0A2H0NE30_9BACT</name>
<accession>A0A2H0NE30</accession>
<dbReference type="PANTHER" id="PTHR30576">
    <property type="entry name" value="COLANIC BIOSYNTHESIS UDP-GLUCOSE LIPID CARRIER TRANSFERASE"/>
    <property type="match status" value="1"/>
</dbReference>
<evidence type="ECO:0000313" key="10">
    <source>
        <dbReference type="Proteomes" id="UP000230564"/>
    </source>
</evidence>
<feature type="transmembrane region" description="Helical" evidence="7">
    <location>
        <begin position="12"/>
        <end position="36"/>
    </location>
</feature>
<feature type="domain" description="Bacterial sugar transferase" evidence="8">
    <location>
        <begin position="274"/>
        <end position="462"/>
    </location>
</feature>
<reference evidence="9 10" key="1">
    <citation type="submission" date="2017-09" db="EMBL/GenBank/DDBJ databases">
        <title>Depth-based differentiation of microbial function through sediment-hosted aquifers and enrichment of novel symbionts in the deep terrestrial subsurface.</title>
        <authorList>
            <person name="Probst A.J."/>
            <person name="Ladd B."/>
            <person name="Jarett J.K."/>
            <person name="Geller-Mcgrath D.E."/>
            <person name="Sieber C.M."/>
            <person name="Emerson J.B."/>
            <person name="Anantharaman K."/>
            <person name="Thomas B.C."/>
            <person name="Malmstrom R."/>
            <person name="Stieglmeier M."/>
            <person name="Klingl A."/>
            <person name="Woyke T."/>
            <person name="Ryan C.M."/>
            <person name="Banfield J.F."/>
        </authorList>
    </citation>
    <scope>NUCLEOTIDE SEQUENCE [LARGE SCALE GENOMIC DNA]</scope>
    <source>
        <strain evidence="9">CG11_big_fil_rev_8_21_14_0_20_36_20</strain>
    </source>
</reference>
<evidence type="ECO:0000256" key="2">
    <source>
        <dbReference type="ARBA" id="ARBA00006464"/>
    </source>
</evidence>
<dbReference type="EMBL" id="PCWQ01000014">
    <property type="protein sequence ID" value="PIR06326.1"/>
    <property type="molecule type" value="Genomic_DNA"/>
</dbReference>
<evidence type="ECO:0000259" key="8">
    <source>
        <dbReference type="Pfam" id="PF02397"/>
    </source>
</evidence>
<organism evidence="9 10">
    <name type="scientific">Candidatus Komeilibacteria bacterium CG11_big_fil_rev_8_21_14_0_20_36_20</name>
    <dbReference type="NCBI Taxonomy" id="1974477"/>
    <lineage>
        <taxon>Bacteria</taxon>
        <taxon>Candidatus Komeiliibacteriota</taxon>
    </lineage>
</organism>
<dbReference type="Proteomes" id="UP000230564">
    <property type="component" value="Unassembled WGS sequence"/>
</dbReference>
<evidence type="ECO:0000256" key="5">
    <source>
        <dbReference type="ARBA" id="ARBA00022989"/>
    </source>
</evidence>
<dbReference type="AlphaFoldDB" id="A0A2H0NE30"/>
<comment type="similarity">
    <text evidence="2">Belongs to the bacterial sugar transferase family.</text>
</comment>
<keyword evidence="3" id="KW-0808">Transferase</keyword>
<feature type="transmembrane region" description="Helical" evidence="7">
    <location>
        <begin position="56"/>
        <end position="79"/>
    </location>
</feature>
<protein>
    <recommendedName>
        <fullName evidence="8">Bacterial sugar transferase domain-containing protein</fullName>
    </recommendedName>
</protein>
<keyword evidence="5 7" id="KW-1133">Transmembrane helix</keyword>
<dbReference type="InterPro" id="IPR003362">
    <property type="entry name" value="Bact_transf"/>
</dbReference>
<dbReference type="PANTHER" id="PTHR30576:SF10">
    <property type="entry name" value="SLL5057 PROTEIN"/>
    <property type="match status" value="1"/>
</dbReference>
<dbReference type="NCBIfam" id="TIGR03025">
    <property type="entry name" value="EPS_sugtrans"/>
    <property type="match status" value="1"/>
</dbReference>
<feature type="transmembrane region" description="Helical" evidence="7">
    <location>
        <begin position="279"/>
        <end position="300"/>
    </location>
</feature>
<proteinExistence type="inferred from homology"/>
<feature type="transmembrane region" description="Helical" evidence="7">
    <location>
        <begin position="91"/>
        <end position="109"/>
    </location>
</feature>
<evidence type="ECO:0000256" key="3">
    <source>
        <dbReference type="ARBA" id="ARBA00022679"/>
    </source>
</evidence>
<dbReference type="GO" id="GO:0016020">
    <property type="term" value="C:membrane"/>
    <property type="evidence" value="ECO:0007669"/>
    <property type="project" value="UniProtKB-SubCell"/>
</dbReference>
<dbReference type="Gene3D" id="3.40.50.720">
    <property type="entry name" value="NAD(P)-binding Rossmann-like Domain"/>
    <property type="match status" value="1"/>
</dbReference>
<evidence type="ECO:0000256" key="4">
    <source>
        <dbReference type="ARBA" id="ARBA00022692"/>
    </source>
</evidence>